<dbReference type="Proteomes" id="UP000676246">
    <property type="component" value="Unassembled WGS sequence"/>
</dbReference>
<evidence type="ECO:0000256" key="2">
    <source>
        <dbReference type="ARBA" id="ARBA00004141"/>
    </source>
</evidence>
<comment type="pathway">
    <text evidence="3">One-carbon metabolism; methylamine degradation.</text>
</comment>
<feature type="transmembrane region" description="Helical" evidence="8">
    <location>
        <begin position="145"/>
        <end position="166"/>
    </location>
</feature>
<keyword evidence="11" id="KW-1185">Reference proteome</keyword>
<keyword evidence="7 8" id="KW-0472">Membrane</keyword>
<reference evidence="10 11" key="1">
    <citation type="submission" date="2021-04" db="EMBL/GenBank/DDBJ databases">
        <title>The genome sequence of Ideonella sp. 3Y2.</title>
        <authorList>
            <person name="Liu Y."/>
        </authorList>
    </citation>
    <scope>NUCLEOTIDE SEQUENCE [LARGE SCALE GENOMIC DNA]</scope>
    <source>
        <strain evidence="10 11">3Y2</strain>
    </source>
</reference>
<feature type="transmembrane region" description="Helical" evidence="8">
    <location>
        <begin position="12"/>
        <end position="32"/>
    </location>
</feature>
<dbReference type="EMBL" id="JAGQDD010000001">
    <property type="protein sequence ID" value="MBQ0929433.1"/>
    <property type="molecule type" value="Genomic_DNA"/>
</dbReference>
<evidence type="ECO:0000256" key="5">
    <source>
        <dbReference type="ARBA" id="ARBA00022692"/>
    </source>
</evidence>
<dbReference type="RefSeq" id="WP_210851676.1">
    <property type="nucleotide sequence ID" value="NZ_JAGQDD010000001.1"/>
</dbReference>
<evidence type="ECO:0000256" key="6">
    <source>
        <dbReference type="ARBA" id="ARBA00022989"/>
    </source>
</evidence>
<protein>
    <recommendedName>
        <fullName evidence="4">Methylamine utilization protein MauE</fullName>
    </recommendedName>
</protein>
<evidence type="ECO:0000256" key="4">
    <source>
        <dbReference type="ARBA" id="ARBA00019078"/>
    </source>
</evidence>
<organism evidence="10 11">
    <name type="scientific">Ideonella alba</name>
    <dbReference type="NCBI Taxonomy" id="2824118"/>
    <lineage>
        <taxon>Bacteria</taxon>
        <taxon>Pseudomonadati</taxon>
        <taxon>Pseudomonadota</taxon>
        <taxon>Betaproteobacteria</taxon>
        <taxon>Burkholderiales</taxon>
        <taxon>Sphaerotilaceae</taxon>
        <taxon>Ideonella</taxon>
    </lineage>
</organism>
<dbReference type="GO" id="GO:0016020">
    <property type="term" value="C:membrane"/>
    <property type="evidence" value="ECO:0007669"/>
    <property type="project" value="UniProtKB-SubCell"/>
</dbReference>
<keyword evidence="5 8" id="KW-0812">Transmembrane</keyword>
<feature type="transmembrane region" description="Helical" evidence="8">
    <location>
        <begin position="79"/>
        <end position="101"/>
    </location>
</feature>
<dbReference type="Pfam" id="PF07291">
    <property type="entry name" value="MauE"/>
    <property type="match status" value="1"/>
</dbReference>
<gene>
    <name evidence="10" type="ORF">KAK03_02975</name>
</gene>
<comment type="subcellular location">
    <subcellularLocation>
        <location evidence="2">Membrane</location>
        <topology evidence="2">Multi-pass membrane protein</topology>
    </subcellularLocation>
</comment>
<evidence type="ECO:0000256" key="8">
    <source>
        <dbReference type="SAM" id="Phobius"/>
    </source>
</evidence>
<evidence type="ECO:0000256" key="1">
    <source>
        <dbReference type="ARBA" id="ARBA00003475"/>
    </source>
</evidence>
<evidence type="ECO:0000259" key="9">
    <source>
        <dbReference type="Pfam" id="PF07291"/>
    </source>
</evidence>
<evidence type="ECO:0000313" key="10">
    <source>
        <dbReference type="EMBL" id="MBQ0929433.1"/>
    </source>
</evidence>
<accession>A0A941BFH7</accession>
<evidence type="ECO:0000256" key="7">
    <source>
        <dbReference type="ARBA" id="ARBA00023136"/>
    </source>
</evidence>
<comment type="caution">
    <text evidence="10">The sequence shown here is derived from an EMBL/GenBank/DDBJ whole genome shotgun (WGS) entry which is preliminary data.</text>
</comment>
<dbReference type="AlphaFoldDB" id="A0A941BFH7"/>
<name>A0A941BFH7_9BURK</name>
<dbReference type="GO" id="GO:0030416">
    <property type="term" value="P:methylamine metabolic process"/>
    <property type="evidence" value="ECO:0007669"/>
    <property type="project" value="InterPro"/>
</dbReference>
<feature type="domain" description="Methylamine utilisation protein MauE" evidence="9">
    <location>
        <begin position="11"/>
        <end position="132"/>
    </location>
</feature>
<dbReference type="InterPro" id="IPR009908">
    <property type="entry name" value="Methylamine_util_MauE"/>
</dbReference>
<evidence type="ECO:0000313" key="11">
    <source>
        <dbReference type="Proteomes" id="UP000676246"/>
    </source>
</evidence>
<keyword evidence="6 8" id="KW-1133">Transmembrane helix</keyword>
<sequence length="177" mass="18378">MTEALLADPLAGWIASAWLAVLFAHAAVAKWGDLALFEQHLAAYHLPDALRTVLLRTLPALELVTAAALLSPWRGAGAALAAALLLAYAAAMAWHLARGLALDCGCGGEPLPVSWALVARNAALALLAGVAATPHAERALGLGDFAVVAASVPLAALLYAAFNELLRHQVGVRMRRI</sequence>
<evidence type="ECO:0000256" key="3">
    <source>
        <dbReference type="ARBA" id="ARBA00004856"/>
    </source>
</evidence>
<comment type="function">
    <text evidence="1">May be specifically involved in the processing, transport, and/or maturation of the MADH beta-subunit.</text>
</comment>
<proteinExistence type="predicted"/>